<keyword evidence="1" id="KW-0472">Membrane</keyword>
<keyword evidence="1" id="KW-1133">Transmembrane helix</keyword>
<sequence length="292" mass="31028">MKGRNQVAVGLFLTVALIVGIAGTIWLVRGGLSQGYPLYAVFRWGANLRVGQPVRLAGVQVGYVGDVQLGNDGTLDVTLQIENGRRIPRNAKAVVQSVGIFGDAEIALAATPSPQSYAEGDTVPAGTAAPGVPEVTAKADSVATVAVSLSQEAQRQFVDSGGLRDIRQTLAETSRLVAQLTRISAEQSRQLTLTQRQVRSTLAAIDSAKVDSTVSNLRATSANVAALTDSLRLTTSRVNATLGLLQNGQGTAGKLLTDTLLYRDVRSLVTRIDSLTADFQKRPRKYINLEIF</sequence>
<reference evidence="3" key="1">
    <citation type="submission" date="2020-02" db="EMBL/GenBank/DDBJ databases">
        <authorList>
            <person name="Meier V. D."/>
        </authorList>
    </citation>
    <scope>NUCLEOTIDE SEQUENCE</scope>
    <source>
        <strain evidence="3">AVDCRST_MAG11</strain>
    </source>
</reference>
<proteinExistence type="predicted"/>
<keyword evidence="1" id="KW-0812">Transmembrane</keyword>
<protein>
    <recommendedName>
        <fullName evidence="2">Mce/MlaD domain-containing protein</fullName>
    </recommendedName>
</protein>
<organism evidence="3">
    <name type="scientific">uncultured Gemmatimonadaceae bacterium</name>
    <dbReference type="NCBI Taxonomy" id="246130"/>
    <lineage>
        <taxon>Bacteria</taxon>
        <taxon>Pseudomonadati</taxon>
        <taxon>Gemmatimonadota</taxon>
        <taxon>Gemmatimonadia</taxon>
        <taxon>Gemmatimonadales</taxon>
        <taxon>Gemmatimonadaceae</taxon>
        <taxon>environmental samples</taxon>
    </lineage>
</organism>
<evidence type="ECO:0000259" key="2">
    <source>
        <dbReference type="Pfam" id="PF02470"/>
    </source>
</evidence>
<evidence type="ECO:0000256" key="1">
    <source>
        <dbReference type="SAM" id="Phobius"/>
    </source>
</evidence>
<feature type="domain" description="Mce/MlaD" evidence="2">
    <location>
        <begin position="34"/>
        <end position="109"/>
    </location>
</feature>
<gene>
    <name evidence="3" type="ORF">AVDCRST_MAG11-3909</name>
</gene>
<feature type="transmembrane region" description="Helical" evidence="1">
    <location>
        <begin position="7"/>
        <end position="28"/>
    </location>
</feature>
<name>A0A6J4MKC9_9BACT</name>
<dbReference type="PANTHER" id="PTHR33371:SF4">
    <property type="entry name" value="INTERMEMBRANE PHOSPHOLIPID TRANSPORT SYSTEM BINDING PROTEIN MLAD"/>
    <property type="match status" value="1"/>
</dbReference>
<accession>A0A6J4MKC9</accession>
<evidence type="ECO:0000313" key="3">
    <source>
        <dbReference type="EMBL" id="CAA9357660.1"/>
    </source>
</evidence>
<dbReference type="AlphaFoldDB" id="A0A6J4MKC9"/>
<dbReference type="PANTHER" id="PTHR33371">
    <property type="entry name" value="INTERMEMBRANE PHOSPHOLIPID TRANSPORT SYSTEM BINDING PROTEIN MLAD-RELATED"/>
    <property type="match status" value="1"/>
</dbReference>
<dbReference type="Pfam" id="PF02470">
    <property type="entry name" value="MlaD"/>
    <property type="match status" value="1"/>
</dbReference>
<dbReference type="InterPro" id="IPR052336">
    <property type="entry name" value="MlaD_Phospholipid_Transporter"/>
</dbReference>
<dbReference type="EMBL" id="CADCTU010000830">
    <property type="protein sequence ID" value="CAA9357660.1"/>
    <property type="molecule type" value="Genomic_DNA"/>
</dbReference>
<dbReference type="InterPro" id="IPR003399">
    <property type="entry name" value="Mce/MlaD"/>
</dbReference>